<keyword evidence="2" id="KW-1185">Reference proteome</keyword>
<evidence type="ECO:0000313" key="2">
    <source>
        <dbReference type="Proteomes" id="UP000238071"/>
    </source>
</evidence>
<proteinExistence type="predicted"/>
<name>A0A2S6H398_9GAMM</name>
<evidence type="ECO:0000313" key="1">
    <source>
        <dbReference type="EMBL" id="PPK71907.1"/>
    </source>
</evidence>
<dbReference type="EMBL" id="PTIY01000005">
    <property type="protein sequence ID" value="PPK71907.1"/>
    <property type="molecule type" value="Genomic_DNA"/>
</dbReference>
<reference evidence="1 2" key="1">
    <citation type="submission" date="2018-02" db="EMBL/GenBank/DDBJ databases">
        <title>Subsurface microbial communities from deep shales in Ohio and West Virginia, USA.</title>
        <authorList>
            <person name="Wrighton K."/>
        </authorList>
    </citation>
    <scope>NUCLEOTIDE SEQUENCE [LARGE SCALE GENOMIC DNA]</scope>
    <source>
        <strain evidence="1 2">OWC-G53F</strain>
    </source>
</reference>
<comment type="caution">
    <text evidence="1">The sequence shown here is derived from an EMBL/GenBank/DDBJ whole genome shotgun (WGS) entry which is preliminary data.</text>
</comment>
<dbReference type="AlphaFoldDB" id="A0A2S6H398"/>
<evidence type="ECO:0008006" key="3">
    <source>
        <dbReference type="Google" id="ProtNLM"/>
    </source>
</evidence>
<organism evidence="1 2">
    <name type="scientific">Methylobacter tundripaludum</name>
    <dbReference type="NCBI Taxonomy" id="173365"/>
    <lineage>
        <taxon>Bacteria</taxon>
        <taxon>Pseudomonadati</taxon>
        <taxon>Pseudomonadota</taxon>
        <taxon>Gammaproteobacteria</taxon>
        <taxon>Methylococcales</taxon>
        <taxon>Methylococcaceae</taxon>
        <taxon>Methylobacter</taxon>
    </lineage>
</organism>
<protein>
    <recommendedName>
        <fullName evidence="3">DUF4760 domain-containing protein</fullName>
    </recommendedName>
</protein>
<gene>
    <name evidence="1" type="ORF">B0F88_10519</name>
</gene>
<accession>A0A2S6H398</accession>
<dbReference type="Proteomes" id="UP000238071">
    <property type="component" value="Unassembled WGS sequence"/>
</dbReference>
<sequence length="143" mass="16968">MEYNLGFLTFLSAVILYVAYQQWKTTKKKFNLDCYDRRIKVYEEVRKFIELVNQNGSPTSDEIRNFDSATHEAEFLFGSEISQYISTISRHGLELMSTKHSEKIDEQYKDDRIPKIIKINSEWFREQINGAKMEFKKYLDISG</sequence>
<dbReference type="OrthoDB" id="7068331at2"/>
<dbReference type="RefSeq" id="WP_104423299.1">
    <property type="nucleotide sequence ID" value="NZ_PTIY01000005.1"/>
</dbReference>